<dbReference type="EMBL" id="JABDJR010000482">
    <property type="protein sequence ID" value="NNF07462.1"/>
    <property type="molecule type" value="Genomic_DNA"/>
</dbReference>
<evidence type="ECO:0008006" key="3">
    <source>
        <dbReference type="Google" id="ProtNLM"/>
    </source>
</evidence>
<protein>
    <recommendedName>
        <fullName evidence="3">SGNH/GDSL hydrolase family protein</fullName>
    </recommendedName>
</protein>
<gene>
    <name evidence="1" type="ORF">HKN21_11925</name>
</gene>
<accession>A0A7Y2H353</accession>
<reference evidence="1 2" key="1">
    <citation type="submission" date="2020-03" db="EMBL/GenBank/DDBJ databases">
        <title>Metabolic flexibility allows generalist bacteria to become dominant in a frequently disturbed ecosystem.</title>
        <authorList>
            <person name="Chen Y.-J."/>
            <person name="Leung P.M."/>
            <person name="Bay S.K."/>
            <person name="Hugenholtz P."/>
            <person name="Kessler A.J."/>
            <person name="Shelley G."/>
            <person name="Waite D.W."/>
            <person name="Cook P.L."/>
            <person name="Greening C."/>
        </authorList>
    </citation>
    <scope>NUCLEOTIDE SEQUENCE [LARGE SCALE GENOMIC DNA]</scope>
    <source>
        <strain evidence="1">SS_bin_28</strain>
    </source>
</reference>
<organism evidence="1 2">
    <name type="scientific">Eiseniibacteriota bacterium</name>
    <dbReference type="NCBI Taxonomy" id="2212470"/>
    <lineage>
        <taxon>Bacteria</taxon>
        <taxon>Candidatus Eiseniibacteriota</taxon>
    </lineage>
</organism>
<sequence>MNDTADRWSLVRSQVGQVPGQTVVIGSSRIQFDFDLDTYAREMNTERPLQLAMPGTNPVGLLEHVADQEGFDGVLILGVAPGLWFVPQGPPVEWARRATGRYDNWSPSQKIGLRVASFLQSRLAFINPEDLTLEALLNHIDLPDRPGAVPNLPPVLPAYFAGMDEYRQARMWDRCDFGSERAKLIQQTWPPLFTPPPPPPHLSPEEFQGMLKANSEQYLKRIRVAVDKVRSRGAKVVFIRPPSTDTLRELETKFSPREQTWDLMLQVTGAPGIHFEDYPELAGFRCPEWSHLTAEDAVNYTTALMPLIRKALSEGNTPG</sequence>
<evidence type="ECO:0000313" key="1">
    <source>
        <dbReference type="EMBL" id="NNF07462.1"/>
    </source>
</evidence>
<evidence type="ECO:0000313" key="2">
    <source>
        <dbReference type="Proteomes" id="UP000547674"/>
    </source>
</evidence>
<comment type="caution">
    <text evidence="1">The sequence shown here is derived from an EMBL/GenBank/DDBJ whole genome shotgun (WGS) entry which is preliminary data.</text>
</comment>
<proteinExistence type="predicted"/>
<name>A0A7Y2H353_UNCEI</name>
<dbReference type="Proteomes" id="UP000547674">
    <property type="component" value="Unassembled WGS sequence"/>
</dbReference>
<dbReference type="AlphaFoldDB" id="A0A7Y2H353"/>